<feature type="domain" description="Glycosyl transferase family 1" evidence="17">
    <location>
        <begin position="313"/>
        <end position="418"/>
    </location>
</feature>
<dbReference type="GO" id="GO:0005789">
    <property type="term" value="C:endoplasmic reticulum membrane"/>
    <property type="evidence" value="ECO:0007669"/>
    <property type="project" value="UniProtKB-SubCell"/>
</dbReference>
<dbReference type="SUPFAM" id="SSF53756">
    <property type="entry name" value="UDP-Glycosyltransferase/glycogen phosphorylase"/>
    <property type="match status" value="1"/>
</dbReference>
<feature type="domain" description="Glycosyl transferase family 1" evidence="17">
    <location>
        <begin position="222"/>
        <end position="303"/>
    </location>
</feature>
<keyword evidence="9 16" id="KW-0808">Transferase</keyword>
<evidence type="ECO:0000313" key="20">
    <source>
        <dbReference type="EMBL" id="CCE84992.1"/>
    </source>
</evidence>
<evidence type="ECO:0000256" key="3">
    <source>
        <dbReference type="ARBA" id="ARBA00004922"/>
    </source>
</evidence>
<proteinExistence type="inferred from homology"/>
<accession>G8Y5T1</accession>
<evidence type="ECO:0000256" key="12">
    <source>
        <dbReference type="ARBA" id="ARBA00022989"/>
    </source>
</evidence>
<name>G8Y5T1_PICSO</name>
<dbReference type="InterPro" id="IPR027054">
    <property type="entry name" value="ALG2"/>
</dbReference>
<comment type="similarity">
    <text evidence="4 16">Belongs to the glycosyltransferase group 1 family.</text>
</comment>
<evidence type="ECO:0000313" key="21">
    <source>
        <dbReference type="Proteomes" id="UP000005222"/>
    </source>
</evidence>
<dbReference type="eggNOG" id="KOG0853">
    <property type="taxonomic scope" value="Eukaryota"/>
</dbReference>
<evidence type="ECO:0000256" key="5">
    <source>
        <dbReference type="ARBA" id="ARBA00011969"/>
    </source>
</evidence>
<comment type="pathway">
    <text evidence="3 16">Protein modification; protein glycosylation.</text>
</comment>
<evidence type="ECO:0000256" key="6">
    <source>
        <dbReference type="ARBA" id="ARBA00012649"/>
    </source>
</evidence>
<evidence type="ECO:0000256" key="10">
    <source>
        <dbReference type="ARBA" id="ARBA00022692"/>
    </source>
</evidence>
<dbReference type="GO" id="GO:0004378">
    <property type="term" value="F:GDP-Man:Man(1)GlcNAc(2)-PP-Dol alpha-1,3-mannosyltransferase activity"/>
    <property type="evidence" value="ECO:0007669"/>
    <property type="project" value="UniProtKB-UniRule"/>
</dbReference>
<evidence type="ECO:0000256" key="2">
    <source>
        <dbReference type="ARBA" id="ARBA00004586"/>
    </source>
</evidence>
<dbReference type="UniPathway" id="UPA00378"/>
<gene>
    <name evidence="20" type="primary">Piso0_004558</name>
    <name evidence="19" type="ORF">GNLVRS01_PISO0K19524g</name>
    <name evidence="20" type="ORF">GNLVRS01_PISO0L19525g</name>
</gene>
<comment type="function">
    <text evidence="1 16">Mannosylates Man(2)GlcNAc(2)-dolichol diphosphate and Man(1)GlcNAc(2)-dolichol diphosphate to form Man(3)GlcNAc(2)-dolichol diphosphate.</text>
</comment>
<comment type="catalytic activity">
    <reaction evidence="14 16">
        <text>a beta-D-Man-(1-&gt;4)-beta-D-GlcNAc-(1-&gt;4)-alpha-D-GlcNAc-diphospho-di-trans,poly-cis-dolichol + GDP-alpha-D-mannose = an alpha-D-Man-(1-&gt;3)-beta-D-Man-(1-&gt;4)-beta-D-GlcNAc-(1-&gt;4)-alpha-D-GlcNAc-diphospho-di-trans,poly-cis-dolichol + GDP + H(+)</text>
        <dbReference type="Rhea" id="RHEA:29515"/>
        <dbReference type="Rhea" id="RHEA-COMP:19511"/>
        <dbReference type="Rhea" id="RHEA-COMP:19513"/>
        <dbReference type="ChEBI" id="CHEBI:15378"/>
        <dbReference type="ChEBI" id="CHEBI:57527"/>
        <dbReference type="ChEBI" id="CHEBI:58189"/>
        <dbReference type="ChEBI" id="CHEBI:58472"/>
        <dbReference type="ChEBI" id="CHEBI:132510"/>
        <dbReference type="EC" id="2.4.1.132"/>
    </reaction>
    <physiologicalReaction direction="left-to-right" evidence="14 16">
        <dbReference type="Rhea" id="RHEA:29516"/>
    </physiologicalReaction>
</comment>
<evidence type="ECO:0000256" key="1">
    <source>
        <dbReference type="ARBA" id="ARBA00003142"/>
    </source>
</evidence>
<evidence type="ECO:0000256" key="13">
    <source>
        <dbReference type="ARBA" id="ARBA00023136"/>
    </source>
</evidence>
<dbReference type="CDD" id="cd03805">
    <property type="entry name" value="GT4_ALG2-like"/>
    <property type="match status" value="1"/>
</dbReference>
<dbReference type="OrthoDB" id="448893at2759"/>
<evidence type="ECO:0000256" key="7">
    <source>
        <dbReference type="ARBA" id="ARBA00019218"/>
    </source>
</evidence>
<dbReference type="EMBL" id="FO082048">
    <property type="protein sequence ID" value="CCE84992.1"/>
    <property type="molecule type" value="Genomic_DNA"/>
</dbReference>
<keyword evidence="12" id="KW-1133">Transmembrane helix</keyword>
<comment type="catalytic activity">
    <reaction evidence="15 16">
        <text>an alpha-D-Man-(1-&gt;3)-beta-D-Man-(1-&gt;4)-beta-D-GlcNAc-(1-&gt;4)-alpha-D-GlcNAc-diphospho-di-trans,poly-cis-dolichol + GDP-alpha-D-mannose = an alpha-D-Man-(1-&gt;3)-[alpha-D-Man-(1-&gt;6)]-beta-D-Man-(1-&gt;4)-beta-D-GlcNAc-(1-&gt;4)-alpha-D-GlcNAc-diphospho-di-trans,poly-cis-dolichol + GDP + H(+)</text>
        <dbReference type="Rhea" id="RHEA:29519"/>
        <dbReference type="Rhea" id="RHEA-COMP:19513"/>
        <dbReference type="Rhea" id="RHEA-COMP:19515"/>
        <dbReference type="ChEBI" id="CHEBI:15378"/>
        <dbReference type="ChEBI" id="CHEBI:57527"/>
        <dbReference type="ChEBI" id="CHEBI:58189"/>
        <dbReference type="ChEBI" id="CHEBI:132510"/>
        <dbReference type="ChEBI" id="CHEBI:132511"/>
        <dbReference type="EC" id="2.4.1.257"/>
    </reaction>
    <physiologicalReaction direction="left-to-right" evidence="15 16">
        <dbReference type="Rhea" id="RHEA:29520"/>
    </physiologicalReaction>
</comment>
<keyword evidence="21" id="KW-1185">Reference proteome</keyword>
<reference evidence="20" key="1">
    <citation type="submission" date="2011-10" db="EMBL/GenBank/DDBJ databases">
        <authorList>
            <person name="Genoscope - CEA"/>
        </authorList>
    </citation>
    <scope>NUCLEOTIDE SEQUENCE</scope>
</reference>
<dbReference type="Proteomes" id="UP000005222">
    <property type="component" value="Chromosome L"/>
</dbReference>
<dbReference type="EMBL" id="FO082049">
    <property type="protein sequence ID" value="CCE83961.1"/>
    <property type="molecule type" value="Genomic_DNA"/>
</dbReference>
<sequence>MGEPHKFSKKKVAFIHPDLGIGGAERLVVDAAVGLQELGCVVKVYTSHCDRTHCFEEVSNNVLDVEVYGDFFPTNILKKFHILFAILRQFYLALALVFTGEIKKYDYFVVDQLSFCIPILRFFGRPESRILFYCHFPDQLLVQKGGILKKIYRLPFDMVEEWTTGISDRVVVNSNFTKGVFRSTFKSLASVSTGVIYPCVDLSSSIDDEEDKNVSGVVKNYFKDHRYFISVNRYERKKYVDLAVRAFAKFKDNLDTTKAPKPLLVIAGGYDLRVRENVDYLTDLEELAKSLGLKTSTFKGGLNASSDDQETPDVIFLLSIKTSLKKALIKNSELLLYTPSFEHFGIVPVESMLYKTPVLAANNGGPLESIVNYDSGNINTATGYTVDPNENKWADIITLHYTSDGEYKEKMGANGYNRVEQIFSRREMSQQFYENLKQSESSSMNKGILYKLLTQWKLYSLFTIVLIISRLMA</sequence>
<dbReference type="EC" id="2.4.1.257" evidence="5 16"/>
<dbReference type="Gene3D" id="3.40.50.2000">
    <property type="entry name" value="Glycogen Phosphorylase B"/>
    <property type="match status" value="2"/>
</dbReference>
<feature type="domain" description="Glycosyltransferase subfamily 4-like N-terminal" evidence="18">
    <location>
        <begin position="21"/>
        <end position="203"/>
    </location>
</feature>
<keyword evidence="8 16" id="KW-0328">Glycosyltransferase</keyword>
<evidence type="ECO:0000256" key="14">
    <source>
        <dbReference type="ARBA" id="ARBA00045103"/>
    </source>
</evidence>
<dbReference type="EC" id="2.4.1.132" evidence="6 16"/>
<dbReference type="AlphaFoldDB" id="G8Y5T1"/>
<evidence type="ECO:0000256" key="4">
    <source>
        <dbReference type="ARBA" id="ARBA00006122"/>
    </source>
</evidence>
<dbReference type="Proteomes" id="UP000005222">
    <property type="component" value="Chromosome K"/>
</dbReference>
<protein>
    <recommendedName>
        <fullName evidence="7 16">Alpha-1,3/1,6-mannosyltransferase ALG2</fullName>
        <ecNumber evidence="6 16">2.4.1.132</ecNumber>
        <ecNumber evidence="5 16">2.4.1.257</ecNumber>
    </recommendedName>
    <alternativeName>
        <fullName evidence="16">GDP-Man:Man(1)GlcNAc(2)-PP-Dol alpha-1,3-mannosyltransferase</fullName>
    </alternativeName>
</protein>
<evidence type="ECO:0000259" key="18">
    <source>
        <dbReference type="Pfam" id="PF13439"/>
    </source>
</evidence>
<dbReference type="InParanoid" id="G8Y5T1"/>
<evidence type="ECO:0000256" key="15">
    <source>
        <dbReference type="ARBA" id="ARBA00045104"/>
    </source>
</evidence>
<dbReference type="PANTHER" id="PTHR45918">
    <property type="entry name" value="ALPHA-1,3/1,6-MANNOSYLTRANSFERASE ALG2"/>
    <property type="match status" value="1"/>
</dbReference>
<evidence type="ECO:0000256" key="8">
    <source>
        <dbReference type="ARBA" id="ARBA00022676"/>
    </source>
</evidence>
<dbReference type="InterPro" id="IPR028098">
    <property type="entry name" value="Glyco_trans_4-like_N"/>
</dbReference>
<comment type="subcellular location">
    <subcellularLocation>
        <location evidence="2 16">Endoplasmic reticulum membrane</location>
    </subcellularLocation>
</comment>
<evidence type="ECO:0000313" key="19">
    <source>
        <dbReference type="EMBL" id="CCE83961.1"/>
    </source>
</evidence>
<organism evidence="20 21">
    <name type="scientific">Pichia sorbitophila (strain ATCC MYA-4447 / BCRC 22081 / CBS 7064 / NBRC 10061 / NRRL Y-12695)</name>
    <name type="common">Hybrid yeast</name>
    <dbReference type="NCBI Taxonomy" id="559304"/>
    <lineage>
        <taxon>Eukaryota</taxon>
        <taxon>Fungi</taxon>
        <taxon>Dikarya</taxon>
        <taxon>Ascomycota</taxon>
        <taxon>Saccharomycotina</taxon>
        <taxon>Pichiomycetes</taxon>
        <taxon>Debaryomycetaceae</taxon>
        <taxon>Millerozyma</taxon>
    </lineage>
</organism>
<dbReference type="Pfam" id="PF13439">
    <property type="entry name" value="Glyco_transf_4"/>
    <property type="match status" value="1"/>
</dbReference>
<dbReference type="OMA" id="CAILQQM"/>
<evidence type="ECO:0000256" key="16">
    <source>
        <dbReference type="RuleBase" id="RU367136"/>
    </source>
</evidence>
<dbReference type="PANTHER" id="PTHR45918:SF1">
    <property type="entry name" value="ALPHA-1,3_1,6-MANNOSYLTRANSFERASE ALG2"/>
    <property type="match status" value="1"/>
</dbReference>
<keyword evidence="10" id="KW-0812">Transmembrane</keyword>
<keyword evidence="13" id="KW-0472">Membrane</keyword>
<evidence type="ECO:0000256" key="11">
    <source>
        <dbReference type="ARBA" id="ARBA00022824"/>
    </source>
</evidence>
<dbReference type="STRING" id="559304.G8Y5T1"/>
<dbReference type="InterPro" id="IPR001296">
    <property type="entry name" value="Glyco_trans_1"/>
</dbReference>
<evidence type="ECO:0000259" key="17">
    <source>
        <dbReference type="Pfam" id="PF00534"/>
    </source>
</evidence>
<dbReference type="Pfam" id="PF00534">
    <property type="entry name" value="Glycos_transf_1"/>
    <property type="match status" value="2"/>
</dbReference>
<dbReference type="GO" id="GO:0102704">
    <property type="term" value="F:GDP-Man:Man(2)GlcNAc(2)-PP-Dol alpha-1,6-mannosyltransferase activity"/>
    <property type="evidence" value="ECO:0007669"/>
    <property type="project" value="UniProtKB-UniRule"/>
</dbReference>
<keyword evidence="11 16" id="KW-0256">Endoplasmic reticulum</keyword>
<reference evidence="21" key="2">
    <citation type="journal article" date="2012" name="G3 (Bethesda)">
        <title>Pichia sorbitophila, an interspecies yeast hybrid reveals early steps of genome resolution following polyploidization.</title>
        <authorList>
            <person name="Leh Louis V."/>
            <person name="Despons L."/>
            <person name="Friedrich A."/>
            <person name="Martin T."/>
            <person name="Durrens P."/>
            <person name="Casaregola S."/>
            <person name="Neuveglise C."/>
            <person name="Fairhead C."/>
            <person name="Marck C."/>
            <person name="Cruz J.A."/>
            <person name="Straub M.L."/>
            <person name="Kugler V."/>
            <person name="Sacerdot C."/>
            <person name="Uzunov Z."/>
            <person name="Thierry A."/>
            <person name="Weiss S."/>
            <person name="Bleykasten C."/>
            <person name="De Montigny J."/>
            <person name="Jacques N."/>
            <person name="Jung P."/>
            <person name="Lemaire M."/>
            <person name="Mallet S."/>
            <person name="Morel G."/>
            <person name="Richard G.F."/>
            <person name="Sarkar A."/>
            <person name="Savel G."/>
            <person name="Schacherer J."/>
            <person name="Seret M.L."/>
            <person name="Talla E."/>
            <person name="Samson G."/>
            <person name="Jubin C."/>
            <person name="Poulain J."/>
            <person name="Vacherie B."/>
            <person name="Barbe V."/>
            <person name="Pelletier E."/>
            <person name="Sherman D.J."/>
            <person name="Westhof E."/>
            <person name="Weissenbach J."/>
            <person name="Baret P.V."/>
            <person name="Wincker P."/>
            <person name="Gaillardin C."/>
            <person name="Dujon B."/>
            <person name="Souciet J.L."/>
        </authorList>
    </citation>
    <scope>NUCLEOTIDE SEQUENCE [LARGE SCALE GENOMIC DNA]</scope>
    <source>
        <strain evidence="21">ATCC MYA-4447 / BCRC 22081 / CBS 7064 / NBRC 10061 / NRRL Y-12695</strain>
    </source>
</reference>
<dbReference type="HOGENOM" id="CLU_030619_1_0_1"/>
<dbReference type="FunCoup" id="G8Y5T1">
    <property type="interactions" value="1186"/>
</dbReference>
<evidence type="ECO:0000256" key="9">
    <source>
        <dbReference type="ARBA" id="ARBA00022679"/>
    </source>
</evidence>